<gene>
    <name evidence="7" type="ORF">M378DRAFT_74092</name>
</gene>
<dbReference type="PANTHER" id="PTHR46481:SF10">
    <property type="entry name" value="ZINC FINGER BED DOMAIN-CONTAINING PROTEIN 39"/>
    <property type="match status" value="1"/>
</dbReference>
<evidence type="ECO:0000313" key="8">
    <source>
        <dbReference type="Proteomes" id="UP000054549"/>
    </source>
</evidence>
<evidence type="ECO:0000256" key="5">
    <source>
        <dbReference type="ARBA" id="ARBA00023242"/>
    </source>
</evidence>
<evidence type="ECO:0000256" key="3">
    <source>
        <dbReference type="ARBA" id="ARBA00022771"/>
    </source>
</evidence>
<keyword evidence="8" id="KW-1185">Reference proteome</keyword>
<keyword evidence="5" id="KW-0539">Nucleus</keyword>
<keyword evidence="4" id="KW-0862">Zinc</keyword>
<evidence type="ECO:0000256" key="1">
    <source>
        <dbReference type="ARBA" id="ARBA00004123"/>
    </source>
</evidence>
<sequence>MSEWEDLLEKPEYEPVHKGLQAGVALLEKYYHRADDTDIYFIAHVLDPTLKLVYLSAAWDDKYLEVRIEGFKSQVSLFHSRTPSSSLTLVLYQRSYHSRTWSSFVPPLYNVVYTSAVTDPFEEFHQYLRQPRLKREDCPNPIPWWGHQSEYPVLWLMARDYLAIPATTCIAERSFSLSARTNDPQR</sequence>
<evidence type="ECO:0000256" key="2">
    <source>
        <dbReference type="ARBA" id="ARBA00022723"/>
    </source>
</evidence>
<name>A0A0C2SVH4_AMAMK</name>
<dbReference type="PANTHER" id="PTHR46481">
    <property type="entry name" value="ZINC FINGER BED DOMAIN-CONTAINING PROTEIN 4"/>
    <property type="match status" value="1"/>
</dbReference>
<dbReference type="HOGENOM" id="CLU_009123_4_1_1"/>
<dbReference type="InterPro" id="IPR008906">
    <property type="entry name" value="HATC_C_dom"/>
</dbReference>
<organism evidence="7 8">
    <name type="scientific">Amanita muscaria (strain Koide BX008)</name>
    <dbReference type="NCBI Taxonomy" id="946122"/>
    <lineage>
        <taxon>Eukaryota</taxon>
        <taxon>Fungi</taxon>
        <taxon>Dikarya</taxon>
        <taxon>Basidiomycota</taxon>
        <taxon>Agaricomycotina</taxon>
        <taxon>Agaricomycetes</taxon>
        <taxon>Agaricomycetidae</taxon>
        <taxon>Agaricales</taxon>
        <taxon>Pluteineae</taxon>
        <taxon>Amanitaceae</taxon>
        <taxon>Amanita</taxon>
    </lineage>
</organism>
<dbReference type="Pfam" id="PF05699">
    <property type="entry name" value="Dimer_Tnp_hAT"/>
    <property type="match status" value="1"/>
</dbReference>
<accession>A0A0C2SVH4</accession>
<evidence type="ECO:0000256" key="4">
    <source>
        <dbReference type="ARBA" id="ARBA00022833"/>
    </source>
</evidence>
<keyword evidence="3" id="KW-0863">Zinc-finger</keyword>
<dbReference type="GO" id="GO:0005634">
    <property type="term" value="C:nucleus"/>
    <property type="evidence" value="ECO:0007669"/>
    <property type="project" value="UniProtKB-SubCell"/>
</dbReference>
<feature type="domain" description="HAT C-terminal dimerisation" evidence="6">
    <location>
        <begin position="123"/>
        <end position="186"/>
    </location>
</feature>
<dbReference type="OrthoDB" id="3058553at2759"/>
<dbReference type="InParanoid" id="A0A0C2SVH4"/>
<keyword evidence="2" id="KW-0479">Metal-binding</keyword>
<dbReference type="InterPro" id="IPR052035">
    <property type="entry name" value="ZnF_BED_domain_contain"/>
</dbReference>
<evidence type="ECO:0000259" key="6">
    <source>
        <dbReference type="Pfam" id="PF05699"/>
    </source>
</evidence>
<protein>
    <recommendedName>
        <fullName evidence="6">HAT C-terminal dimerisation domain-containing protein</fullName>
    </recommendedName>
</protein>
<proteinExistence type="predicted"/>
<comment type="subcellular location">
    <subcellularLocation>
        <location evidence="1">Nucleus</location>
    </subcellularLocation>
</comment>
<evidence type="ECO:0000313" key="7">
    <source>
        <dbReference type="EMBL" id="KIL67435.1"/>
    </source>
</evidence>
<dbReference type="Proteomes" id="UP000054549">
    <property type="component" value="Unassembled WGS sequence"/>
</dbReference>
<dbReference type="GO" id="GO:0008270">
    <property type="term" value="F:zinc ion binding"/>
    <property type="evidence" value="ECO:0007669"/>
    <property type="project" value="UniProtKB-KW"/>
</dbReference>
<dbReference type="InterPro" id="IPR012337">
    <property type="entry name" value="RNaseH-like_sf"/>
</dbReference>
<dbReference type="GO" id="GO:0046983">
    <property type="term" value="F:protein dimerization activity"/>
    <property type="evidence" value="ECO:0007669"/>
    <property type="project" value="InterPro"/>
</dbReference>
<dbReference type="EMBL" id="KN818232">
    <property type="protein sequence ID" value="KIL67435.1"/>
    <property type="molecule type" value="Genomic_DNA"/>
</dbReference>
<dbReference type="AlphaFoldDB" id="A0A0C2SVH4"/>
<reference evidence="7 8" key="1">
    <citation type="submission" date="2014-04" db="EMBL/GenBank/DDBJ databases">
        <title>Evolutionary Origins and Diversification of the Mycorrhizal Mutualists.</title>
        <authorList>
            <consortium name="DOE Joint Genome Institute"/>
            <consortium name="Mycorrhizal Genomics Consortium"/>
            <person name="Kohler A."/>
            <person name="Kuo A."/>
            <person name="Nagy L.G."/>
            <person name="Floudas D."/>
            <person name="Copeland A."/>
            <person name="Barry K.W."/>
            <person name="Cichocki N."/>
            <person name="Veneault-Fourrey C."/>
            <person name="LaButti K."/>
            <person name="Lindquist E.A."/>
            <person name="Lipzen A."/>
            <person name="Lundell T."/>
            <person name="Morin E."/>
            <person name="Murat C."/>
            <person name="Riley R."/>
            <person name="Ohm R."/>
            <person name="Sun H."/>
            <person name="Tunlid A."/>
            <person name="Henrissat B."/>
            <person name="Grigoriev I.V."/>
            <person name="Hibbett D.S."/>
            <person name="Martin F."/>
        </authorList>
    </citation>
    <scope>NUCLEOTIDE SEQUENCE [LARGE SCALE GENOMIC DNA]</scope>
    <source>
        <strain evidence="7 8">Koide BX008</strain>
    </source>
</reference>
<dbReference type="SUPFAM" id="SSF53098">
    <property type="entry name" value="Ribonuclease H-like"/>
    <property type="match status" value="1"/>
</dbReference>